<accession>A0A6J6L5W1</accession>
<dbReference type="InterPro" id="IPR011711">
    <property type="entry name" value="GntR_C"/>
</dbReference>
<feature type="domain" description="HTH gntR-type" evidence="4">
    <location>
        <begin position="17"/>
        <end position="84"/>
    </location>
</feature>
<dbReference type="SMART" id="SM00345">
    <property type="entry name" value="HTH_GNTR"/>
    <property type="match status" value="1"/>
</dbReference>
<dbReference type="EMBL" id="CAEZWR010000018">
    <property type="protein sequence ID" value="CAB4656548.1"/>
    <property type="molecule type" value="Genomic_DNA"/>
</dbReference>
<dbReference type="GO" id="GO:0003700">
    <property type="term" value="F:DNA-binding transcription factor activity"/>
    <property type="evidence" value="ECO:0007669"/>
    <property type="project" value="InterPro"/>
</dbReference>
<evidence type="ECO:0000259" key="4">
    <source>
        <dbReference type="PROSITE" id="PS50949"/>
    </source>
</evidence>
<dbReference type="InterPro" id="IPR036390">
    <property type="entry name" value="WH_DNA-bd_sf"/>
</dbReference>
<dbReference type="InterPro" id="IPR000524">
    <property type="entry name" value="Tscrpt_reg_HTH_GntR"/>
</dbReference>
<keyword evidence="2" id="KW-0238">DNA-binding</keyword>
<organism evidence="5">
    <name type="scientific">freshwater metagenome</name>
    <dbReference type="NCBI Taxonomy" id="449393"/>
    <lineage>
        <taxon>unclassified sequences</taxon>
        <taxon>metagenomes</taxon>
        <taxon>ecological metagenomes</taxon>
    </lineage>
</organism>
<dbReference type="Gene3D" id="1.10.10.10">
    <property type="entry name" value="Winged helix-like DNA-binding domain superfamily/Winged helix DNA-binding domain"/>
    <property type="match status" value="1"/>
</dbReference>
<dbReference type="PANTHER" id="PTHR43537">
    <property type="entry name" value="TRANSCRIPTIONAL REGULATOR, GNTR FAMILY"/>
    <property type="match status" value="1"/>
</dbReference>
<dbReference type="InterPro" id="IPR008920">
    <property type="entry name" value="TF_FadR/GntR_C"/>
</dbReference>
<dbReference type="Pfam" id="PF00392">
    <property type="entry name" value="GntR"/>
    <property type="match status" value="1"/>
</dbReference>
<dbReference type="InterPro" id="IPR036388">
    <property type="entry name" value="WH-like_DNA-bd_sf"/>
</dbReference>
<keyword evidence="3" id="KW-0804">Transcription</keyword>
<sequence>MDVSIPSMSQQAHRPSGRMSAQVYELLKGRLVSGEFAPESWIRVESLKVEYGVSKQPIMDALRMLNADGLVEIIPQVGCQVASYTATEIADFFSMFGGIEGSIASAAAIRATREQLNELRRISDQIAQLRDLTDSSQRSQAYLSLNREFHATIYAMADSRIMTELSQRMHDLSDFLINTSGVPGALSGALNDRHDDHERIIEALTQGDAEMARSLTHAHIATTAHITHHE</sequence>
<name>A0A6J6L5W1_9ZZZZ</name>
<evidence type="ECO:0000256" key="1">
    <source>
        <dbReference type="ARBA" id="ARBA00023015"/>
    </source>
</evidence>
<proteinExistence type="predicted"/>
<evidence type="ECO:0000256" key="3">
    <source>
        <dbReference type="ARBA" id="ARBA00023163"/>
    </source>
</evidence>
<evidence type="ECO:0000256" key="2">
    <source>
        <dbReference type="ARBA" id="ARBA00023125"/>
    </source>
</evidence>
<dbReference type="Pfam" id="PF07729">
    <property type="entry name" value="FCD"/>
    <property type="match status" value="1"/>
</dbReference>
<dbReference type="Gene3D" id="1.20.120.530">
    <property type="entry name" value="GntR ligand-binding domain-like"/>
    <property type="match status" value="1"/>
</dbReference>
<dbReference type="PANTHER" id="PTHR43537:SF5">
    <property type="entry name" value="UXU OPERON TRANSCRIPTIONAL REGULATOR"/>
    <property type="match status" value="1"/>
</dbReference>
<dbReference type="SUPFAM" id="SSF46785">
    <property type="entry name" value="Winged helix' DNA-binding domain"/>
    <property type="match status" value="1"/>
</dbReference>
<dbReference type="SUPFAM" id="SSF48008">
    <property type="entry name" value="GntR ligand-binding domain-like"/>
    <property type="match status" value="1"/>
</dbReference>
<gene>
    <name evidence="5" type="ORF">UFOPK2282_00259</name>
</gene>
<protein>
    <submittedName>
        <fullName evidence="5">Unannotated protein</fullName>
    </submittedName>
</protein>
<dbReference type="AlphaFoldDB" id="A0A6J6L5W1"/>
<evidence type="ECO:0000313" key="5">
    <source>
        <dbReference type="EMBL" id="CAB4656548.1"/>
    </source>
</evidence>
<keyword evidence="1" id="KW-0805">Transcription regulation</keyword>
<dbReference type="GO" id="GO:0003677">
    <property type="term" value="F:DNA binding"/>
    <property type="evidence" value="ECO:0007669"/>
    <property type="project" value="UniProtKB-KW"/>
</dbReference>
<dbReference type="PROSITE" id="PS50949">
    <property type="entry name" value="HTH_GNTR"/>
    <property type="match status" value="1"/>
</dbReference>
<reference evidence="5" key="1">
    <citation type="submission" date="2020-05" db="EMBL/GenBank/DDBJ databases">
        <authorList>
            <person name="Chiriac C."/>
            <person name="Salcher M."/>
            <person name="Ghai R."/>
            <person name="Kavagutti S V."/>
        </authorList>
    </citation>
    <scope>NUCLEOTIDE SEQUENCE</scope>
</reference>
<dbReference type="SMART" id="SM00895">
    <property type="entry name" value="FCD"/>
    <property type="match status" value="1"/>
</dbReference>